<name>A0ABT0DUA4_9SPHN</name>
<gene>
    <name evidence="1" type="ORF">MU848_03700</name>
</gene>
<dbReference type="Proteomes" id="UP001203512">
    <property type="component" value="Unassembled WGS sequence"/>
</dbReference>
<accession>A0ABT0DUA4</accession>
<evidence type="ECO:0000313" key="2">
    <source>
        <dbReference type="Proteomes" id="UP001203512"/>
    </source>
</evidence>
<evidence type="ECO:0008006" key="3">
    <source>
        <dbReference type="Google" id="ProtNLM"/>
    </source>
</evidence>
<dbReference type="EMBL" id="JALKHS010000006">
    <property type="protein sequence ID" value="MCK0530687.1"/>
    <property type="molecule type" value="Genomic_DNA"/>
</dbReference>
<reference evidence="1 2" key="1">
    <citation type="submission" date="2022-04" db="EMBL/GenBank/DDBJ databases">
        <authorList>
            <person name="Huq M.A."/>
        </authorList>
    </citation>
    <scope>NUCLEOTIDE SEQUENCE [LARGE SCALE GENOMIC DNA]</scope>
    <source>
        <strain evidence="1 2">MAH-33</strain>
    </source>
</reference>
<comment type="caution">
    <text evidence="1">The sequence shown here is derived from an EMBL/GenBank/DDBJ whole genome shotgun (WGS) entry which is preliminary data.</text>
</comment>
<dbReference type="RefSeq" id="WP_247230271.1">
    <property type="nucleotide sequence ID" value="NZ_JALKHS010000006.1"/>
</dbReference>
<keyword evidence="2" id="KW-1185">Reference proteome</keyword>
<proteinExistence type="predicted"/>
<evidence type="ECO:0000313" key="1">
    <source>
        <dbReference type="EMBL" id="MCK0530687.1"/>
    </source>
</evidence>
<protein>
    <recommendedName>
        <fullName evidence="3">Lipoprotein</fullName>
    </recommendedName>
</protein>
<organism evidence="1 2">
    <name type="scientific">Sphingobium agri</name>
    <dbReference type="NCBI Taxonomy" id="2933566"/>
    <lineage>
        <taxon>Bacteria</taxon>
        <taxon>Pseudomonadati</taxon>
        <taxon>Pseudomonadota</taxon>
        <taxon>Alphaproteobacteria</taxon>
        <taxon>Sphingomonadales</taxon>
        <taxon>Sphingomonadaceae</taxon>
        <taxon>Sphingobium</taxon>
    </lineage>
</organism>
<sequence length="134" mass="14646">MATAITWAGCLAMLIVGTSCTTTVDAETRKIATFKSIDEGWVLKIRNGEGRLIEQGAPQIWRGTVGRALEGREIKSTFVWTYVVAGEADDQQRALSMRFAKEDCRDSEGKSYPFSITLHFEGSPAQGGCGNRLP</sequence>